<gene>
    <name evidence="1" type="ORF">VB854_09995</name>
    <name evidence="2" type="ORF">VB854_30625</name>
</gene>
<sequence>ILQTIAINLFRLLGFVSITEGQRWLNNRWSRLWILLE</sequence>
<name>A0ABU5U9H8_9CYAN</name>
<evidence type="ECO:0000313" key="3">
    <source>
        <dbReference type="Proteomes" id="UP001301728"/>
    </source>
</evidence>
<dbReference type="Proteomes" id="UP001301728">
    <property type="component" value="Unassembled WGS sequence"/>
</dbReference>
<evidence type="ECO:0000313" key="1">
    <source>
        <dbReference type="EMBL" id="MEA5519282.1"/>
    </source>
</evidence>
<dbReference type="EMBL" id="JAYGHT010000025">
    <property type="protein sequence ID" value="MEA5519282.1"/>
    <property type="molecule type" value="Genomic_DNA"/>
</dbReference>
<evidence type="ECO:0000313" key="2">
    <source>
        <dbReference type="EMBL" id="MEA5523293.1"/>
    </source>
</evidence>
<dbReference type="EMBL" id="JAYGHT010000211">
    <property type="protein sequence ID" value="MEA5523293.1"/>
    <property type="molecule type" value="Genomic_DNA"/>
</dbReference>
<proteinExistence type="predicted"/>
<feature type="non-terminal residue" evidence="2">
    <location>
        <position position="1"/>
    </location>
</feature>
<reference evidence="2 3" key="1">
    <citation type="submission" date="2023-12" db="EMBL/GenBank/DDBJ databases">
        <title>Baltic Sea Cyanobacteria.</title>
        <authorList>
            <person name="Delbaje E."/>
            <person name="Fewer D.P."/>
            <person name="Shishido T.K."/>
        </authorList>
    </citation>
    <scope>NUCLEOTIDE SEQUENCE [LARGE SCALE GENOMIC DNA]</scope>
    <source>
        <strain evidence="2 3">CCNP 1315</strain>
    </source>
</reference>
<protein>
    <submittedName>
        <fullName evidence="2">ISAs1 family transposase</fullName>
    </submittedName>
</protein>
<accession>A0ABU5U9H8</accession>
<organism evidence="2 3">
    <name type="scientific">Limnoraphis robusta CCNP1315</name>
    <dbReference type="NCBI Taxonomy" id="3110306"/>
    <lineage>
        <taxon>Bacteria</taxon>
        <taxon>Bacillati</taxon>
        <taxon>Cyanobacteriota</taxon>
        <taxon>Cyanophyceae</taxon>
        <taxon>Oscillatoriophycideae</taxon>
        <taxon>Oscillatoriales</taxon>
        <taxon>Sirenicapillariaceae</taxon>
        <taxon>Limnoraphis</taxon>
    </lineage>
</organism>
<keyword evidence="3" id="KW-1185">Reference proteome</keyword>
<comment type="caution">
    <text evidence="2">The sequence shown here is derived from an EMBL/GenBank/DDBJ whole genome shotgun (WGS) entry which is preliminary data.</text>
</comment>